<feature type="region of interest" description="Disordered" evidence="1">
    <location>
        <begin position="286"/>
        <end position="305"/>
    </location>
</feature>
<dbReference type="AlphaFoldDB" id="A0A2S4PRX8"/>
<proteinExistence type="predicted"/>
<dbReference type="OrthoDB" id="3589351at2759"/>
<dbReference type="Proteomes" id="UP000237438">
    <property type="component" value="Unassembled WGS sequence"/>
</dbReference>
<feature type="region of interest" description="Disordered" evidence="1">
    <location>
        <begin position="93"/>
        <end position="126"/>
    </location>
</feature>
<name>A0A2S4PRX8_9PEZI</name>
<feature type="region of interest" description="Disordered" evidence="1">
    <location>
        <begin position="1"/>
        <end position="44"/>
    </location>
</feature>
<comment type="caution">
    <text evidence="2">The sequence shown here is derived from an EMBL/GenBank/DDBJ whole genome shotgun (WGS) entry which is preliminary data.</text>
</comment>
<feature type="compositionally biased region" description="Pro residues" evidence="1">
    <location>
        <begin position="327"/>
        <end position="338"/>
    </location>
</feature>
<accession>A0A2S4PRX8</accession>
<keyword evidence="3" id="KW-1185">Reference proteome</keyword>
<gene>
    <name evidence="2" type="ORF">EPUL_003645</name>
</gene>
<feature type="compositionally biased region" description="Polar residues" evidence="1">
    <location>
        <begin position="287"/>
        <end position="302"/>
    </location>
</feature>
<evidence type="ECO:0000313" key="2">
    <source>
        <dbReference type="EMBL" id="POS84792.1"/>
    </source>
</evidence>
<dbReference type="EMBL" id="PEDP01000859">
    <property type="protein sequence ID" value="POS84792.1"/>
    <property type="molecule type" value="Genomic_DNA"/>
</dbReference>
<feature type="region of interest" description="Disordered" evidence="1">
    <location>
        <begin position="160"/>
        <end position="183"/>
    </location>
</feature>
<feature type="compositionally biased region" description="Polar residues" evidence="1">
    <location>
        <begin position="93"/>
        <end position="108"/>
    </location>
</feature>
<organism evidence="2 3">
    <name type="scientific">Erysiphe pulchra</name>
    <dbReference type="NCBI Taxonomy" id="225359"/>
    <lineage>
        <taxon>Eukaryota</taxon>
        <taxon>Fungi</taxon>
        <taxon>Dikarya</taxon>
        <taxon>Ascomycota</taxon>
        <taxon>Pezizomycotina</taxon>
        <taxon>Leotiomycetes</taxon>
        <taxon>Erysiphales</taxon>
        <taxon>Erysiphaceae</taxon>
        <taxon>Erysiphe</taxon>
    </lineage>
</organism>
<evidence type="ECO:0000313" key="3">
    <source>
        <dbReference type="Proteomes" id="UP000237438"/>
    </source>
</evidence>
<protein>
    <submittedName>
        <fullName evidence="2">Uncharacterized protein</fullName>
    </submittedName>
</protein>
<sequence>MYGMNRPESILHHPNQSIDDFPLPPCTPRHGSLSNAMQDDSVPEFDKNFRFPNNDIQTNHDDDLDDPEHTFKRLKNEVEILTARLAQDFTDLDSSIASEPENKNYQSETNRRHSTRHIESRPKTSYGRVEAPRFSFRDFDGWDLRGERDETRIAGRCEESNIQQQNQSTRSRANSLHNCQTPRQMRDKPDLVIPVHVRKYLIAQERARIDQEREAEEERKRILLQTREAVVNISEAGFDFGFEGREPEAYKNKKCPRAKLVVPSLITPLETDIKTTVVKVPPRRHQMITTPPSTHNSPTITWPSRAESTHWPGWGHSDSGIALASPPLSPKSAPPPITSFPDLPEPLRVTRSEKPSPVISMDDKFTKPSSQELSYWSLSPELSHRDNLDKLVQEDDGEKRRGFWRRMKSSVFSKKKNTLKTKEFLAIPT</sequence>
<reference evidence="2 3" key="1">
    <citation type="submission" date="2017-10" db="EMBL/GenBank/DDBJ databases">
        <title>Development of genomic resources for the powdery mildew, Erysiphe pulchra.</title>
        <authorList>
            <person name="Wadl P.A."/>
            <person name="Mack B.M."/>
            <person name="Moore G."/>
            <person name="Beltz S.B."/>
        </authorList>
    </citation>
    <scope>NUCLEOTIDE SEQUENCE [LARGE SCALE GENOMIC DNA]</scope>
    <source>
        <strain evidence="2">Cflorida</strain>
    </source>
</reference>
<feature type="region of interest" description="Disordered" evidence="1">
    <location>
        <begin position="316"/>
        <end position="346"/>
    </location>
</feature>
<evidence type="ECO:0000256" key="1">
    <source>
        <dbReference type="SAM" id="MobiDB-lite"/>
    </source>
</evidence>